<dbReference type="InterPro" id="IPR006521">
    <property type="entry name" value="Tail_protein_I"/>
</dbReference>
<gene>
    <name evidence="1" type="ORF">CMUC_0659</name>
</gene>
<accession>A0A6G5QFK7</accession>
<dbReference type="Proteomes" id="UP000503264">
    <property type="component" value="Chromosome"/>
</dbReference>
<sequence>MFDLRAYGDALFRVDEVLSAKFNQWLQYDKRYFYDQDDTNRQFLAFMFNIEPKSRNLDETKELLKEPFKVYFNEATFNALDTALKDFYTASNVKEWHTYGGAPYHFKLELEASKAGINKESLKKTDEIVNTYKNVRSVYDGVSIKIATKANTTAGGYLMQGETISVMPYVLRELETKAKFYHANTFKTHEIININLNL</sequence>
<dbReference type="EMBL" id="CP012542">
    <property type="protein sequence ID" value="QCD44458.1"/>
    <property type="molecule type" value="Genomic_DNA"/>
</dbReference>
<proteinExistence type="predicted"/>
<organism evidence="1 2">
    <name type="scientific">Campylobacter mucosalis CCUG 21559</name>
    <dbReference type="NCBI Taxonomy" id="1032067"/>
    <lineage>
        <taxon>Bacteria</taxon>
        <taxon>Pseudomonadati</taxon>
        <taxon>Campylobacterota</taxon>
        <taxon>Epsilonproteobacteria</taxon>
        <taxon>Campylobacterales</taxon>
        <taxon>Campylobacteraceae</taxon>
        <taxon>Campylobacter</taxon>
    </lineage>
</organism>
<dbReference type="AlphaFoldDB" id="A0A6G5QFK7"/>
<keyword evidence="2" id="KW-1185">Reference proteome</keyword>
<dbReference type="RefSeq" id="WP_171993582.1">
    <property type="nucleotide sequence ID" value="NZ_CP012542.1"/>
</dbReference>
<name>A0A6G5QFK7_9BACT</name>
<dbReference type="Pfam" id="PF09684">
    <property type="entry name" value="Tail_P2_I"/>
    <property type="match status" value="1"/>
</dbReference>
<evidence type="ECO:0000313" key="1">
    <source>
        <dbReference type="EMBL" id="QCD44458.1"/>
    </source>
</evidence>
<reference evidence="1 2" key="1">
    <citation type="submission" date="2016-07" db="EMBL/GenBank/DDBJ databases">
        <title>Comparative genomics of the Campylobacter concisus group.</title>
        <authorList>
            <person name="Miller W.G."/>
            <person name="Yee E."/>
            <person name="Chapman M.H."/>
            <person name="Huynh S."/>
            <person name="Bono J.L."/>
            <person name="On S.L.W."/>
            <person name="StLeger J."/>
            <person name="Foster G."/>
            <person name="Parker C.T."/>
        </authorList>
    </citation>
    <scope>NUCLEOTIDE SEQUENCE [LARGE SCALE GENOMIC DNA]</scope>
    <source>
        <strain evidence="1 2">CCUG 21559</strain>
    </source>
</reference>
<evidence type="ECO:0000313" key="2">
    <source>
        <dbReference type="Proteomes" id="UP000503264"/>
    </source>
</evidence>
<protein>
    <submittedName>
        <fullName evidence="1">Phage P2 family tail protein</fullName>
    </submittedName>
</protein>